<comment type="caution">
    <text evidence="1">The sequence shown here is derived from an EMBL/GenBank/DDBJ whole genome shotgun (WGS) entry which is preliminary data.</text>
</comment>
<evidence type="ECO:0000313" key="2">
    <source>
        <dbReference type="Proteomes" id="UP000598488"/>
    </source>
</evidence>
<keyword evidence="2" id="KW-1185">Reference proteome</keyword>
<dbReference type="SUPFAM" id="SSF143410">
    <property type="entry name" value="DOPA-like"/>
    <property type="match status" value="1"/>
</dbReference>
<evidence type="ECO:0000313" key="1">
    <source>
        <dbReference type="EMBL" id="MBJ7551263.1"/>
    </source>
</evidence>
<dbReference type="PANTHER" id="PTHR36423">
    <property type="entry name" value="AFR070WP"/>
    <property type="match status" value="1"/>
</dbReference>
<protein>
    <submittedName>
        <fullName evidence="1">DOPA 4,5-dioxygenase family protein</fullName>
    </submittedName>
</protein>
<organism evidence="1 2">
    <name type="scientific">Marinomonas ostreistagni</name>
    <dbReference type="NCBI Taxonomy" id="359209"/>
    <lineage>
        <taxon>Bacteria</taxon>
        <taxon>Pseudomonadati</taxon>
        <taxon>Pseudomonadota</taxon>
        <taxon>Gammaproteobacteria</taxon>
        <taxon>Oceanospirillales</taxon>
        <taxon>Oceanospirillaceae</taxon>
        <taxon>Marinomonas</taxon>
    </lineage>
</organism>
<dbReference type="Proteomes" id="UP000598488">
    <property type="component" value="Unassembled WGS sequence"/>
</dbReference>
<proteinExistence type="predicted"/>
<gene>
    <name evidence="1" type="ORF">JHD44_11255</name>
</gene>
<sequence length="119" mass="13666">MRSPMPLQEFKAYHAHLYYSDHDGLSEAQHIAHQVAELFDVSVGRFHEKKVGPHPMWSVQISFSSVILAEIMPWLIQNRGTLDVLLHPLSGDELWDHTQGACWLGKSHTLDIRQFLPKI</sequence>
<dbReference type="Gene3D" id="3.30.70.1240">
    <property type="entry name" value="DOPA-like domains"/>
    <property type="match status" value="1"/>
</dbReference>
<name>A0ABS0ZC65_9GAMM</name>
<accession>A0ABS0ZC65</accession>
<dbReference type="Pfam" id="PF08883">
    <property type="entry name" value="DOPA_dioxygen"/>
    <property type="match status" value="1"/>
</dbReference>
<dbReference type="InterPro" id="IPR014980">
    <property type="entry name" value="DOPA_dioxygen"/>
</dbReference>
<dbReference type="PANTHER" id="PTHR36423:SF2">
    <property type="entry name" value="AFR070WP"/>
    <property type="match status" value="1"/>
</dbReference>
<dbReference type="EMBL" id="JAEMUH010000010">
    <property type="protein sequence ID" value="MBJ7551263.1"/>
    <property type="molecule type" value="Genomic_DNA"/>
</dbReference>
<dbReference type="PIRSF" id="PIRSF028139">
    <property type="entry name" value="DOPA-diox_rel_Mll2280"/>
    <property type="match status" value="1"/>
</dbReference>
<reference evidence="1 2" key="1">
    <citation type="submission" date="2020-12" db="EMBL/GenBank/DDBJ databases">
        <title>Comparative genome analysis of fungal antagonists Marinomonas ostreistagni 398 and M. spartinae 468.</title>
        <authorList>
            <person name="Fields J.L."/>
            <person name="Mavrodi O.V."/>
            <person name="Biber P.D."/>
            <person name="Indest K.J."/>
            <person name="Mavrodi D.V."/>
        </authorList>
    </citation>
    <scope>NUCLEOTIDE SEQUENCE [LARGE SCALE GENOMIC DNA]</scope>
    <source>
        <strain evidence="1 2">USM7</strain>
    </source>
</reference>
<dbReference type="InterPro" id="IPR023389">
    <property type="entry name" value="DOPA-like_sf"/>
</dbReference>